<dbReference type="Proteomes" id="UP000199062">
    <property type="component" value="Unassembled WGS sequence"/>
</dbReference>
<dbReference type="AlphaFoldDB" id="A0A1I6M309"/>
<feature type="transmembrane region" description="Helical" evidence="2">
    <location>
        <begin position="156"/>
        <end position="181"/>
    </location>
</feature>
<dbReference type="Gene3D" id="1.10.287.70">
    <property type="match status" value="1"/>
</dbReference>
<protein>
    <recommendedName>
        <fullName evidence="5">Ion channel</fullName>
    </recommendedName>
</protein>
<organism evidence="3 4">
    <name type="scientific">Halomicrobium zhouii</name>
    <dbReference type="NCBI Taxonomy" id="767519"/>
    <lineage>
        <taxon>Archaea</taxon>
        <taxon>Methanobacteriati</taxon>
        <taxon>Methanobacteriota</taxon>
        <taxon>Stenosarchaea group</taxon>
        <taxon>Halobacteria</taxon>
        <taxon>Halobacteriales</taxon>
        <taxon>Haloarculaceae</taxon>
        <taxon>Halomicrobium</taxon>
    </lineage>
</organism>
<keyword evidence="2" id="KW-0812">Transmembrane</keyword>
<accession>A0A1I6M309</accession>
<evidence type="ECO:0008006" key="5">
    <source>
        <dbReference type="Google" id="ProtNLM"/>
    </source>
</evidence>
<keyword evidence="2" id="KW-0472">Membrane</keyword>
<gene>
    <name evidence="3" type="ORF">SAMN05216559_3654</name>
</gene>
<evidence type="ECO:0000256" key="1">
    <source>
        <dbReference type="SAM" id="MobiDB-lite"/>
    </source>
</evidence>
<name>A0A1I6M309_9EURY</name>
<feature type="transmembrane region" description="Helical" evidence="2">
    <location>
        <begin position="86"/>
        <end position="110"/>
    </location>
</feature>
<sequence length="362" mass="39149">MFADTLGLVPSAAYGSGVTVDLVPLQGAETIRPLYLVVGLVLLVVTIVDILWTTLWVDGGSGPLSARLTTWTWRGLRRIGDTRSRALSLAGPIILTLTLVTWVGLIWGGWTLVFAGGENALLAARDDVPVTWSGRIFFVAYTMFTMGNGDFYPPAGIWQIAASLTTASGMLFVTMGVSYVLSVLGAVSNKRSFASSVSGMGAESETVVCSAWDGEDFDGLHLPLNSLASRLDTLADQHKSYPILHYYHSEQAKHASAMAVAVFDESMTVLRFGVLDEDQPDTVLVENARSASQNYLETLDNAFIDPADEAPPPPDLDRLRDEGVPTVSDDEFADALDELAVRRRKLLATVTADAWHWPPIDS</sequence>
<proteinExistence type="predicted"/>
<evidence type="ECO:0000256" key="2">
    <source>
        <dbReference type="SAM" id="Phobius"/>
    </source>
</evidence>
<dbReference type="SUPFAM" id="SSF81324">
    <property type="entry name" value="Voltage-gated potassium channels"/>
    <property type="match status" value="1"/>
</dbReference>
<feature type="transmembrane region" description="Helical" evidence="2">
    <location>
        <begin position="34"/>
        <end position="57"/>
    </location>
</feature>
<keyword evidence="4" id="KW-1185">Reference proteome</keyword>
<evidence type="ECO:0000313" key="4">
    <source>
        <dbReference type="Proteomes" id="UP000199062"/>
    </source>
</evidence>
<evidence type="ECO:0000313" key="3">
    <source>
        <dbReference type="EMBL" id="SFS10070.1"/>
    </source>
</evidence>
<dbReference type="STRING" id="767519.SAMN05216559_3654"/>
<dbReference type="EMBL" id="FOZK01000004">
    <property type="protein sequence ID" value="SFS10070.1"/>
    <property type="molecule type" value="Genomic_DNA"/>
</dbReference>
<keyword evidence="2" id="KW-1133">Transmembrane helix</keyword>
<reference evidence="3 4" key="1">
    <citation type="submission" date="2016-10" db="EMBL/GenBank/DDBJ databases">
        <authorList>
            <person name="de Groot N.N."/>
        </authorList>
    </citation>
    <scope>NUCLEOTIDE SEQUENCE [LARGE SCALE GENOMIC DNA]</scope>
    <source>
        <strain evidence="3 4">CGMCC 1.10457</strain>
    </source>
</reference>
<feature type="region of interest" description="Disordered" evidence="1">
    <location>
        <begin position="304"/>
        <end position="323"/>
    </location>
</feature>